<dbReference type="InterPro" id="IPR002068">
    <property type="entry name" value="A-crystallin/Hsp20_dom"/>
</dbReference>
<dbReference type="CDD" id="cd06464">
    <property type="entry name" value="ACD_sHsps-like"/>
    <property type="match status" value="1"/>
</dbReference>
<accession>A0A0S8JSR1</accession>
<dbReference type="InterPro" id="IPR031107">
    <property type="entry name" value="Small_HSP"/>
</dbReference>
<organism evidence="5 6">
    <name type="scientific">candidate division WOR_3 bacterium SM1_77</name>
    <dbReference type="NCBI Taxonomy" id="1703778"/>
    <lineage>
        <taxon>Bacteria</taxon>
        <taxon>Bacteria division WOR-3</taxon>
    </lineage>
</organism>
<dbReference type="Pfam" id="PF00011">
    <property type="entry name" value="HSP20"/>
    <property type="match status" value="1"/>
</dbReference>
<dbReference type="SUPFAM" id="SSF49764">
    <property type="entry name" value="HSP20-like chaperones"/>
    <property type="match status" value="1"/>
</dbReference>
<dbReference type="AlphaFoldDB" id="A0A0S8JSR1"/>
<comment type="caution">
    <text evidence="5">The sequence shown here is derived from an EMBL/GenBank/DDBJ whole genome shotgun (WGS) entry which is preliminary data.</text>
</comment>
<sequence>MNDKKMKKWEPFSELVTMRDDMDRLFDVFFGTQSQTIDDLWRPSIDIEESNGNLMVRAEIPGMDKKDIKVVVKDDVLTISGERKRENETKDKTFHRIERSYGQFRRMIRLPAEVDADMVKATYKDGVLNVTLPKPESMKPKHIDVKME</sequence>
<evidence type="ECO:0000313" key="5">
    <source>
        <dbReference type="EMBL" id="KPL12833.1"/>
    </source>
</evidence>
<dbReference type="EMBL" id="LJVE01000132">
    <property type="protein sequence ID" value="KPL12833.1"/>
    <property type="molecule type" value="Genomic_DNA"/>
</dbReference>
<name>A0A0S8JSR1_UNCW3</name>
<dbReference type="InterPro" id="IPR007052">
    <property type="entry name" value="CS_dom"/>
</dbReference>
<feature type="domain" description="SHSP" evidence="3">
    <location>
        <begin position="36"/>
        <end position="148"/>
    </location>
</feature>
<dbReference type="InterPro" id="IPR008978">
    <property type="entry name" value="HSP20-like_chaperone"/>
</dbReference>
<dbReference type="PROSITE" id="PS51203">
    <property type="entry name" value="CS"/>
    <property type="match status" value="1"/>
</dbReference>
<reference evidence="5 6" key="1">
    <citation type="journal article" date="2015" name="Microbiome">
        <title>Genomic resolution of linkages in carbon, nitrogen, and sulfur cycling among widespread estuary sediment bacteria.</title>
        <authorList>
            <person name="Baker B.J."/>
            <person name="Lazar C.S."/>
            <person name="Teske A.P."/>
            <person name="Dick G.J."/>
        </authorList>
    </citation>
    <scope>NUCLEOTIDE SEQUENCE [LARGE SCALE GENOMIC DNA]</scope>
    <source>
        <strain evidence="5">SM1_77</strain>
    </source>
</reference>
<feature type="domain" description="CS" evidence="4">
    <location>
        <begin position="34"/>
        <end position="144"/>
    </location>
</feature>
<gene>
    <name evidence="5" type="ORF">AMJ74_06055</name>
</gene>
<evidence type="ECO:0000259" key="3">
    <source>
        <dbReference type="PROSITE" id="PS01031"/>
    </source>
</evidence>
<evidence type="ECO:0000313" key="6">
    <source>
        <dbReference type="Proteomes" id="UP000050975"/>
    </source>
</evidence>
<evidence type="ECO:0000256" key="2">
    <source>
        <dbReference type="RuleBase" id="RU003616"/>
    </source>
</evidence>
<dbReference type="Gene3D" id="2.60.40.790">
    <property type="match status" value="1"/>
</dbReference>
<protein>
    <submittedName>
        <fullName evidence="5">Uncharacterized protein</fullName>
    </submittedName>
</protein>
<dbReference type="Proteomes" id="UP000050975">
    <property type="component" value="Unassembled WGS sequence"/>
</dbReference>
<proteinExistence type="inferred from homology"/>
<comment type="similarity">
    <text evidence="1 2">Belongs to the small heat shock protein (HSP20) family.</text>
</comment>
<evidence type="ECO:0000256" key="1">
    <source>
        <dbReference type="PROSITE-ProRule" id="PRU00285"/>
    </source>
</evidence>
<dbReference type="PANTHER" id="PTHR11527">
    <property type="entry name" value="HEAT-SHOCK PROTEIN 20 FAMILY MEMBER"/>
    <property type="match status" value="1"/>
</dbReference>
<dbReference type="PROSITE" id="PS01031">
    <property type="entry name" value="SHSP"/>
    <property type="match status" value="1"/>
</dbReference>
<evidence type="ECO:0000259" key="4">
    <source>
        <dbReference type="PROSITE" id="PS51203"/>
    </source>
</evidence>